<name>A0A485L1F0_9STRA</name>
<dbReference type="Proteomes" id="UP000332933">
    <property type="component" value="Unassembled WGS sequence"/>
</dbReference>
<proteinExistence type="predicted"/>
<evidence type="ECO:0000259" key="3">
    <source>
        <dbReference type="SMART" id="SM01218"/>
    </source>
</evidence>
<evidence type="ECO:0000313" key="6">
    <source>
        <dbReference type="Proteomes" id="UP000332933"/>
    </source>
</evidence>
<feature type="compositionally biased region" description="Basic residues" evidence="2">
    <location>
        <begin position="1"/>
        <end position="12"/>
    </location>
</feature>
<reference evidence="5 6" key="1">
    <citation type="submission" date="2019-03" db="EMBL/GenBank/DDBJ databases">
        <authorList>
            <person name="Gaulin E."/>
            <person name="Dumas B."/>
        </authorList>
    </citation>
    <scope>NUCLEOTIDE SEQUENCE [LARGE SCALE GENOMIC DNA]</scope>
    <source>
        <strain evidence="5">CBS 568.67</strain>
    </source>
</reference>
<feature type="compositionally biased region" description="Basic and acidic residues" evidence="2">
    <location>
        <begin position="135"/>
        <end position="147"/>
    </location>
</feature>
<sequence length="196" mass="20894">MSGRGRGGRRGGRGGGRGGGRAGRKPEKSDDNAGVIGYIDTPLSERFASLHETTTTKPTKNARATALTKQVATKVQAVQKAKRQNTINARRGIAAPEPTVAQTKVKKPVLTKTPAGVRVNMRGRGRGRGRGGRGGRGERGPSAKPEDLDLEMDTYWHEGGKGPDPKQAQLDRQMEQYWADKPAQATAGGDNQTANE</sequence>
<gene>
    <name evidence="5" type="primary">Aste57867_14723</name>
    <name evidence="4" type="ORF">As57867_014668</name>
    <name evidence="5" type="ORF">ASTE57867_14723</name>
</gene>
<dbReference type="AlphaFoldDB" id="A0A485L1F0"/>
<evidence type="ECO:0000313" key="5">
    <source>
        <dbReference type="EMBL" id="VFT91541.1"/>
    </source>
</evidence>
<dbReference type="GO" id="GO:0003723">
    <property type="term" value="F:RNA binding"/>
    <property type="evidence" value="ECO:0007669"/>
    <property type="project" value="UniProtKB-KW"/>
</dbReference>
<dbReference type="InterPro" id="IPR025715">
    <property type="entry name" value="FoP_C"/>
</dbReference>
<keyword evidence="6" id="KW-1185">Reference proteome</keyword>
<evidence type="ECO:0000313" key="4">
    <source>
        <dbReference type="EMBL" id="KAF0694426.1"/>
    </source>
</evidence>
<feature type="region of interest" description="Disordered" evidence="2">
    <location>
        <begin position="79"/>
        <end position="196"/>
    </location>
</feature>
<protein>
    <submittedName>
        <fullName evidence="5">Aste57867_14723 protein</fullName>
    </submittedName>
</protein>
<feature type="domain" description="Chromatin target of PRMT1 protein C-terminal" evidence="3">
    <location>
        <begin position="96"/>
        <end position="184"/>
    </location>
</feature>
<dbReference type="OrthoDB" id="77799at2759"/>
<feature type="region of interest" description="Disordered" evidence="2">
    <location>
        <begin position="1"/>
        <end position="36"/>
    </location>
</feature>
<dbReference type="SMART" id="SM01218">
    <property type="entry name" value="FoP_duplication"/>
    <property type="match status" value="1"/>
</dbReference>
<dbReference type="EMBL" id="CAADRA010005592">
    <property type="protein sequence ID" value="VFT91541.1"/>
    <property type="molecule type" value="Genomic_DNA"/>
</dbReference>
<organism evidence="5 6">
    <name type="scientific">Aphanomyces stellatus</name>
    <dbReference type="NCBI Taxonomy" id="120398"/>
    <lineage>
        <taxon>Eukaryota</taxon>
        <taxon>Sar</taxon>
        <taxon>Stramenopiles</taxon>
        <taxon>Oomycota</taxon>
        <taxon>Saprolegniomycetes</taxon>
        <taxon>Saprolegniales</taxon>
        <taxon>Verrucalvaceae</taxon>
        <taxon>Aphanomyces</taxon>
    </lineage>
</organism>
<accession>A0A485L1F0</accession>
<evidence type="ECO:0000256" key="2">
    <source>
        <dbReference type="SAM" id="MobiDB-lite"/>
    </source>
</evidence>
<reference evidence="4" key="2">
    <citation type="submission" date="2019-06" db="EMBL/GenBank/DDBJ databases">
        <title>Genomics analysis of Aphanomyces spp. identifies a new class of oomycete effector associated with host adaptation.</title>
        <authorList>
            <person name="Gaulin E."/>
        </authorList>
    </citation>
    <scope>NUCLEOTIDE SEQUENCE</scope>
    <source>
        <strain evidence="4">CBS 578.67</strain>
    </source>
</reference>
<feature type="compositionally biased region" description="Basic and acidic residues" evidence="2">
    <location>
        <begin position="154"/>
        <end position="164"/>
    </location>
</feature>
<feature type="compositionally biased region" description="Basic residues" evidence="2">
    <location>
        <begin position="121"/>
        <end position="133"/>
    </location>
</feature>
<keyword evidence="1" id="KW-0694">RNA-binding</keyword>
<dbReference type="EMBL" id="VJMH01005571">
    <property type="protein sequence ID" value="KAF0694426.1"/>
    <property type="molecule type" value="Genomic_DNA"/>
</dbReference>
<dbReference type="Pfam" id="PF13865">
    <property type="entry name" value="FoP_duplication"/>
    <property type="match status" value="1"/>
</dbReference>
<evidence type="ECO:0000256" key="1">
    <source>
        <dbReference type="ARBA" id="ARBA00022884"/>
    </source>
</evidence>